<keyword evidence="7" id="KW-0411">Iron-sulfur</keyword>
<name>A0ABN6I1D1_9HELI</name>
<keyword evidence="2" id="KW-0004">4Fe-4S</keyword>
<organism evidence="11 12">
    <name type="scientific">Helicobacter gastrocanis</name>
    <dbReference type="NCBI Taxonomy" id="2849641"/>
    <lineage>
        <taxon>Bacteria</taxon>
        <taxon>Pseudomonadati</taxon>
        <taxon>Campylobacterota</taxon>
        <taxon>Epsilonproteobacteria</taxon>
        <taxon>Campylobacterales</taxon>
        <taxon>Helicobacteraceae</taxon>
        <taxon>Helicobacter</taxon>
    </lineage>
</organism>
<dbReference type="NCBIfam" id="NF007012">
    <property type="entry name" value="PRK09476.1"/>
    <property type="match status" value="1"/>
</dbReference>
<evidence type="ECO:0000256" key="3">
    <source>
        <dbReference type="ARBA" id="ARBA00022723"/>
    </source>
</evidence>
<dbReference type="PANTHER" id="PTHR42859">
    <property type="entry name" value="OXIDOREDUCTASE"/>
    <property type="match status" value="1"/>
</dbReference>
<dbReference type="NCBIfam" id="TIGR00397">
    <property type="entry name" value="mauM_napG"/>
    <property type="match status" value="1"/>
</dbReference>
<evidence type="ECO:0000256" key="8">
    <source>
        <dbReference type="SAM" id="MobiDB-lite"/>
    </source>
</evidence>
<dbReference type="InterPro" id="IPR050294">
    <property type="entry name" value="RnfB_subfamily"/>
</dbReference>
<reference evidence="11 12" key="1">
    <citation type="submission" date="2021-07" db="EMBL/GenBank/DDBJ databases">
        <title>Novel Helicobacter sp. Isolated from a dog.</title>
        <authorList>
            <person name="Rimbara E."/>
            <person name="Suzuki M."/>
        </authorList>
    </citation>
    <scope>NUCLEOTIDE SEQUENCE [LARGE SCALE GENOMIC DNA]</scope>
    <source>
        <strain evidence="12">NHP19-003</strain>
    </source>
</reference>
<dbReference type="SUPFAM" id="SSF54862">
    <property type="entry name" value="4Fe-4S ferredoxins"/>
    <property type="match status" value="1"/>
</dbReference>
<dbReference type="InterPro" id="IPR004494">
    <property type="entry name" value="MauM_NapG"/>
</dbReference>
<evidence type="ECO:0000256" key="9">
    <source>
        <dbReference type="SAM" id="SignalP"/>
    </source>
</evidence>
<dbReference type="InterPro" id="IPR017900">
    <property type="entry name" value="4Fe4S_Fe_S_CS"/>
</dbReference>
<evidence type="ECO:0000256" key="6">
    <source>
        <dbReference type="ARBA" id="ARBA00023004"/>
    </source>
</evidence>
<keyword evidence="3" id="KW-0479">Metal-binding</keyword>
<dbReference type="InterPro" id="IPR017896">
    <property type="entry name" value="4Fe4S_Fe-S-bd"/>
</dbReference>
<keyword evidence="1" id="KW-0813">Transport</keyword>
<evidence type="ECO:0000256" key="7">
    <source>
        <dbReference type="ARBA" id="ARBA00023014"/>
    </source>
</evidence>
<evidence type="ECO:0000256" key="2">
    <source>
        <dbReference type="ARBA" id="ARBA00022485"/>
    </source>
</evidence>
<dbReference type="Gene3D" id="3.30.70.20">
    <property type="match status" value="2"/>
</dbReference>
<feature type="chain" id="PRO_5046301330" evidence="9">
    <location>
        <begin position="25"/>
        <end position="250"/>
    </location>
</feature>
<evidence type="ECO:0000313" key="12">
    <source>
        <dbReference type="Proteomes" id="UP000826775"/>
    </source>
</evidence>
<keyword evidence="5" id="KW-0249">Electron transport</keyword>
<sequence length="250" mass="27443">MQRRAFLQTALKGALLCGSGGAFLAAMLKAKHGKDSYALRPPGAEDGARFLSLCIRCGLCVKDCPYNTLKLATLLDYARVGTPFFEARKVPCYLCPDIPCIKACPTDALDKKHLEKNQGVDSLKMGVAVVDPISCVAFWGIRCDVCYRVCPLIDRAIKLETKHNERTGKHAYMLPVVQNDVCVGCGLCERACITKEPAIRVLPVAFVSGEVGNHYVKGWDAKDQERVKNAKPNTLNPRTDNPLDYLNKGL</sequence>
<feature type="domain" description="4Fe-4S ferredoxin-type" evidence="10">
    <location>
        <begin position="81"/>
        <end position="114"/>
    </location>
</feature>
<dbReference type="PROSITE" id="PS51379">
    <property type="entry name" value="4FE4S_FER_2"/>
    <property type="match status" value="3"/>
</dbReference>
<dbReference type="Pfam" id="PF12838">
    <property type="entry name" value="Fer4_7"/>
    <property type="match status" value="2"/>
</dbReference>
<evidence type="ECO:0000256" key="1">
    <source>
        <dbReference type="ARBA" id="ARBA00022448"/>
    </source>
</evidence>
<gene>
    <name evidence="11" type="primary">napG</name>
    <name evidence="11" type="ORF">NHP190003_06460</name>
</gene>
<accession>A0ABN6I1D1</accession>
<keyword evidence="12" id="KW-1185">Reference proteome</keyword>
<dbReference type="EMBL" id="AP024814">
    <property type="protein sequence ID" value="BCZ17364.1"/>
    <property type="molecule type" value="Genomic_DNA"/>
</dbReference>
<dbReference type="CDD" id="cd16373">
    <property type="entry name" value="DMSOR_beta_like"/>
    <property type="match status" value="1"/>
</dbReference>
<evidence type="ECO:0000259" key="10">
    <source>
        <dbReference type="PROSITE" id="PS51379"/>
    </source>
</evidence>
<dbReference type="PROSITE" id="PS00198">
    <property type="entry name" value="4FE4S_FER_1"/>
    <property type="match status" value="1"/>
</dbReference>
<keyword evidence="4" id="KW-0677">Repeat</keyword>
<feature type="region of interest" description="Disordered" evidence="8">
    <location>
        <begin position="230"/>
        <end position="250"/>
    </location>
</feature>
<dbReference type="PANTHER" id="PTHR42859:SF10">
    <property type="entry name" value="DIMETHYLSULFOXIDE REDUCTASE CHAIN B"/>
    <property type="match status" value="1"/>
</dbReference>
<feature type="domain" description="4Fe-4S ferredoxin-type" evidence="10">
    <location>
        <begin position="45"/>
        <end position="74"/>
    </location>
</feature>
<dbReference type="Proteomes" id="UP000826775">
    <property type="component" value="Chromosome"/>
</dbReference>
<keyword evidence="6" id="KW-0408">Iron</keyword>
<protein>
    <submittedName>
        <fullName evidence="11">Ferredoxin-type protein NapG</fullName>
    </submittedName>
</protein>
<feature type="signal peptide" evidence="9">
    <location>
        <begin position="1"/>
        <end position="24"/>
    </location>
</feature>
<evidence type="ECO:0000313" key="11">
    <source>
        <dbReference type="EMBL" id="BCZ17364.1"/>
    </source>
</evidence>
<proteinExistence type="predicted"/>
<evidence type="ECO:0000256" key="4">
    <source>
        <dbReference type="ARBA" id="ARBA00022737"/>
    </source>
</evidence>
<feature type="domain" description="4Fe-4S ferredoxin-type" evidence="10">
    <location>
        <begin position="173"/>
        <end position="204"/>
    </location>
</feature>
<keyword evidence="9" id="KW-0732">Signal</keyword>
<evidence type="ECO:0000256" key="5">
    <source>
        <dbReference type="ARBA" id="ARBA00022982"/>
    </source>
</evidence>